<keyword evidence="1" id="KW-0472">Membrane</keyword>
<keyword evidence="3" id="KW-1185">Reference proteome</keyword>
<dbReference type="EMBL" id="CP041742">
    <property type="protein sequence ID" value="QDQ73233.1"/>
    <property type="molecule type" value="Genomic_DNA"/>
</dbReference>
<gene>
    <name evidence="2" type="ORF">FNZ56_04800</name>
</gene>
<evidence type="ECO:0000256" key="1">
    <source>
        <dbReference type="SAM" id="Phobius"/>
    </source>
</evidence>
<evidence type="ECO:0000313" key="3">
    <source>
        <dbReference type="Proteomes" id="UP000315891"/>
    </source>
</evidence>
<sequence length="125" mass="13818">MHWLKLVVSWACAFVAISLVTTLLVGRKLPEIGYLLLFISIASMIGTLQYRRDLGLSVKESTVPWVMTIMWMAGFAFWSVSVDGSVHSVQSDVSFSVVFAICMSVGCLFPLRWVIATLGPSRFAP</sequence>
<feature type="transmembrane region" description="Helical" evidence="1">
    <location>
        <begin position="62"/>
        <end position="81"/>
    </location>
</feature>
<keyword evidence="1" id="KW-0812">Transmembrane</keyword>
<dbReference type="Proteomes" id="UP000315891">
    <property type="component" value="Chromosome"/>
</dbReference>
<keyword evidence="1" id="KW-1133">Transmembrane helix</keyword>
<dbReference type="AlphaFoldDB" id="A0A516V3Z7"/>
<dbReference type="RefSeq" id="WP_143878746.1">
    <property type="nucleotide sequence ID" value="NZ_BAABLZ010000001.1"/>
</dbReference>
<evidence type="ECO:0000313" key="2">
    <source>
        <dbReference type="EMBL" id="QDQ73233.1"/>
    </source>
</evidence>
<feature type="transmembrane region" description="Helical" evidence="1">
    <location>
        <begin position="32"/>
        <end position="50"/>
    </location>
</feature>
<organism evidence="2 3">
    <name type="scientific">Pseudoluteimonas lycopersici</name>
    <dbReference type="NCBI Taxonomy" id="1324796"/>
    <lineage>
        <taxon>Bacteria</taxon>
        <taxon>Pseudomonadati</taxon>
        <taxon>Pseudomonadota</taxon>
        <taxon>Gammaproteobacteria</taxon>
        <taxon>Lysobacterales</taxon>
        <taxon>Lysobacteraceae</taxon>
        <taxon>Pseudoluteimonas</taxon>
    </lineage>
</organism>
<protein>
    <submittedName>
        <fullName evidence="2">Uncharacterized protein</fullName>
    </submittedName>
</protein>
<reference evidence="2 3" key="1">
    <citation type="submission" date="2019-07" db="EMBL/GenBank/DDBJ databases">
        <title>Lysobacter weifangensis sp. nov., isolated from bensulfuron-methyl contaminated farmland soil.</title>
        <authorList>
            <person name="Zhao H."/>
        </authorList>
    </citation>
    <scope>NUCLEOTIDE SEQUENCE [LARGE SCALE GENOMIC DNA]</scope>
    <source>
        <strain evidence="2 3">CC-Bw-6</strain>
    </source>
</reference>
<proteinExistence type="predicted"/>
<name>A0A516V3Z7_9GAMM</name>
<accession>A0A516V3Z7</accession>
<feature type="transmembrane region" description="Helical" evidence="1">
    <location>
        <begin position="93"/>
        <end position="115"/>
    </location>
</feature>